<dbReference type="GO" id="GO:0005576">
    <property type="term" value="C:extracellular region"/>
    <property type="evidence" value="ECO:0007669"/>
    <property type="project" value="UniProtKB-SubCell"/>
</dbReference>
<keyword evidence="5" id="KW-0677">Repeat</keyword>
<dbReference type="SMART" id="SM00710">
    <property type="entry name" value="PbH1"/>
    <property type="match status" value="4"/>
</dbReference>
<keyword evidence="9 16" id="KW-0326">Glycosidase</keyword>
<evidence type="ECO:0000256" key="17">
    <source>
        <dbReference type="SAM" id="SignalP"/>
    </source>
</evidence>
<evidence type="ECO:0000256" key="5">
    <source>
        <dbReference type="ARBA" id="ARBA00022737"/>
    </source>
</evidence>
<evidence type="ECO:0000256" key="4">
    <source>
        <dbReference type="ARBA" id="ARBA00022729"/>
    </source>
</evidence>
<reference evidence="18 19" key="1">
    <citation type="journal article" date="2023" name="Elife">
        <title>Identification of key yeast species and microbe-microbe interactions impacting larval growth of Drosophila in the wild.</title>
        <authorList>
            <person name="Mure A."/>
            <person name="Sugiura Y."/>
            <person name="Maeda R."/>
            <person name="Honda K."/>
            <person name="Sakurai N."/>
            <person name="Takahashi Y."/>
            <person name="Watada M."/>
            <person name="Katoh T."/>
            <person name="Gotoh A."/>
            <person name="Gotoh Y."/>
            <person name="Taniguchi I."/>
            <person name="Nakamura K."/>
            <person name="Hayashi T."/>
            <person name="Katayama T."/>
            <person name="Uemura T."/>
            <person name="Hattori Y."/>
        </authorList>
    </citation>
    <scope>NUCLEOTIDE SEQUENCE [LARGE SCALE GENOMIC DNA]</scope>
    <source>
        <strain evidence="18 19">SC-9</strain>
    </source>
</reference>
<evidence type="ECO:0000256" key="16">
    <source>
        <dbReference type="RuleBase" id="RU361169"/>
    </source>
</evidence>
<dbReference type="InterPro" id="IPR011050">
    <property type="entry name" value="Pectin_lyase_fold/virulence"/>
</dbReference>
<organism evidence="18 19">
    <name type="scientific">Saccharomycopsis crataegensis</name>
    <dbReference type="NCBI Taxonomy" id="43959"/>
    <lineage>
        <taxon>Eukaryota</taxon>
        <taxon>Fungi</taxon>
        <taxon>Dikarya</taxon>
        <taxon>Ascomycota</taxon>
        <taxon>Saccharomycotina</taxon>
        <taxon>Saccharomycetes</taxon>
        <taxon>Saccharomycopsidaceae</taxon>
        <taxon>Saccharomycopsis</taxon>
    </lineage>
</organism>
<protein>
    <recommendedName>
        <fullName evidence="11">galacturonan 1,4-alpha-galacturonidase</fullName>
        <ecNumber evidence="11">3.2.1.67</ecNumber>
    </recommendedName>
    <alternativeName>
        <fullName evidence="13">Galacturan 1,4-alpha-galacturonidase</fullName>
    </alternativeName>
    <alternativeName>
        <fullName evidence="12">Poly(1,4-alpha-D-galacturonide)galacturonohydrolase</fullName>
    </alternativeName>
</protein>
<evidence type="ECO:0000256" key="12">
    <source>
        <dbReference type="ARBA" id="ARBA00041604"/>
    </source>
</evidence>
<evidence type="ECO:0000256" key="6">
    <source>
        <dbReference type="ARBA" id="ARBA00022801"/>
    </source>
</evidence>
<evidence type="ECO:0000256" key="14">
    <source>
        <dbReference type="ARBA" id="ARBA00048766"/>
    </source>
</evidence>
<dbReference type="RefSeq" id="XP_064850476.1">
    <property type="nucleotide sequence ID" value="XM_064994404.1"/>
</dbReference>
<dbReference type="InterPro" id="IPR012334">
    <property type="entry name" value="Pectin_lyas_fold"/>
</dbReference>
<comment type="caution">
    <text evidence="18">The sequence shown here is derived from an EMBL/GenBank/DDBJ whole genome shotgun (WGS) entry which is preliminary data.</text>
</comment>
<dbReference type="EMBL" id="BTFZ01000001">
    <property type="protein sequence ID" value="GMM33476.1"/>
    <property type="molecule type" value="Genomic_DNA"/>
</dbReference>
<sequence length="438" mass="47941">MIFEVFHLLACAAVLTGAFYVPLNKRNANSLSEIPIYYKNVCKVEANKKGGDDVPEILKQANKCNGGGALVFDTEDYLIKSPLNLTGFENLDIYIAGNISLYDDPDYWQDKLLLIEYQNSSTAITIGGTNVNLYGLPGHVIDGKGQNWWNKFNNKKNQNFYRPILLVFDGLVNGVVDGLNLLNSPNWFNLIANSSGVAYTNTNIDVYTVNDNDFYNTDGWDSYRTSNLIVENATINNGDDCFSFKPNSTNIILNNLYCNGSHGISVGSIGQYYGVTDIVENVIVNNVTMSNADYGARLKTWAGRPANSSKTDAGGGLGYVRNVYFSDFTVENVGQSIYVTQCYSAGSLATCYEYPSSLVMSNVFFTNFNGTTSGKYDEAGTMVCSSPSVCYDFFTKHIDVVNKKNASDTFFICSNLGDSELSVSCVNSTSQGGLNNGL</sequence>
<gene>
    <name evidence="18" type="ORF">DASC09_008010</name>
</gene>
<dbReference type="PANTHER" id="PTHR31736">
    <property type="match status" value="1"/>
</dbReference>
<dbReference type="PROSITE" id="PS00502">
    <property type="entry name" value="POLYGALACTURONASE"/>
    <property type="match status" value="1"/>
</dbReference>
<dbReference type="InterPro" id="IPR000743">
    <property type="entry name" value="Glyco_hydro_28"/>
</dbReference>
<dbReference type="Gene3D" id="2.160.20.10">
    <property type="entry name" value="Single-stranded right-handed beta-helix, Pectin lyase-like"/>
    <property type="match status" value="1"/>
</dbReference>
<dbReference type="Proteomes" id="UP001360560">
    <property type="component" value="Unassembled WGS sequence"/>
</dbReference>
<keyword evidence="4 17" id="KW-0732">Signal</keyword>
<dbReference type="GO" id="GO:0047911">
    <property type="term" value="F:galacturan 1,4-alpha-galacturonidase activity"/>
    <property type="evidence" value="ECO:0007669"/>
    <property type="project" value="UniProtKB-EC"/>
</dbReference>
<evidence type="ECO:0000256" key="2">
    <source>
        <dbReference type="ARBA" id="ARBA00008834"/>
    </source>
</evidence>
<dbReference type="GO" id="GO:0045490">
    <property type="term" value="P:pectin catabolic process"/>
    <property type="evidence" value="ECO:0007669"/>
    <property type="project" value="UniProtKB-ARBA"/>
</dbReference>
<evidence type="ECO:0000256" key="3">
    <source>
        <dbReference type="ARBA" id="ARBA00022525"/>
    </source>
</evidence>
<dbReference type="PANTHER" id="PTHR31736:SF14">
    <property type="entry name" value="EXOPOLYGALACTURONASE X-1-RELATED"/>
    <property type="match status" value="1"/>
</dbReference>
<evidence type="ECO:0000256" key="9">
    <source>
        <dbReference type="ARBA" id="ARBA00023295"/>
    </source>
</evidence>
<keyword evidence="6 16" id="KW-0378">Hydrolase</keyword>
<dbReference type="GeneID" id="90071455"/>
<dbReference type="InterPro" id="IPR006626">
    <property type="entry name" value="PbH1"/>
</dbReference>
<dbReference type="AlphaFoldDB" id="A0AAV5QFN3"/>
<feature type="signal peptide" evidence="17">
    <location>
        <begin position="1"/>
        <end position="18"/>
    </location>
</feature>
<evidence type="ECO:0000256" key="11">
    <source>
        <dbReference type="ARBA" id="ARBA00038933"/>
    </source>
</evidence>
<name>A0AAV5QFN3_9ASCO</name>
<keyword evidence="3" id="KW-0964">Secreted</keyword>
<dbReference type="SUPFAM" id="SSF51126">
    <property type="entry name" value="Pectin lyase-like"/>
    <property type="match status" value="1"/>
</dbReference>
<keyword evidence="8" id="KW-0325">Glycoprotein</keyword>
<accession>A0AAV5QFN3</accession>
<evidence type="ECO:0000313" key="19">
    <source>
        <dbReference type="Proteomes" id="UP001360560"/>
    </source>
</evidence>
<keyword evidence="10" id="KW-0961">Cell wall biogenesis/degradation</keyword>
<keyword evidence="19" id="KW-1185">Reference proteome</keyword>
<comment type="subcellular location">
    <subcellularLocation>
        <location evidence="1">Secreted</location>
    </subcellularLocation>
</comment>
<dbReference type="Pfam" id="PF00295">
    <property type="entry name" value="Glyco_hydro_28"/>
    <property type="match status" value="1"/>
</dbReference>
<comment type="catalytic activity">
    <reaction evidence="14">
        <text>[(1-&gt;4)-alpha-D-galacturonosyl](n) + H2O = alpha-D-galacturonate + [(1-&gt;4)-alpha-D-galacturonosyl](n-1)</text>
        <dbReference type="Rhea" id="RHEA:14117"/>
        <dbReference type="Rhea" id="RHEA-COMP:14570"/>
        <dbReference type="Rhea" id="RHEA-COMP:14572"/>
        <dbReference type="ChEBI" id="CHEBI:15377"/>
        <dbReference type="ChEBI" id="CHEBI:58658"/>
        <dbReference type="ChEBI" id="CHEBI:140523"/>
        <dbReference type="EC" id="3.2.1.67"/>
    </reaction>
</comment>
<evidence type="ECO:0000256" key="7">
    <source>
        <dbReference type="ARBA" id="ARBA00023157"/>
    </source>
</evidence>
<comment type="similarity">
    <text evidence="2 16">Belongs to the glycosyl hydrolase 28 family.</text>
</comment>
<evidence type="ECO:0000256" key="10">
    <source>
        <dbReference type="ARBA" id="ARBA00023316"/>
    </source>
</evidence>
<dbReference type="EC" id="3.2.1.67" evidence="11"/>
<evidence type="ECO:0000313" key="18">
    <source>
        <dbReference type="EMBL" id="GMM33476.1"/>
    </source>
</evidence>
<feature type="chain" id="PRO_5043663584" description="galacturonan 1,4-alpha-galacturonidase" evidence="17">
    <location>
        <begin position="19"/>
        <end position="438"/>
    </location>
</feature>
<evidence type="ECO:0000256" key="8">
    <source>
        <dbReference type="ARBA" id="ARBA00023180"/>
    </source>
</evidence>
<proteinExistence type="inferred from homology"/>
<dbReference type="GO" id="GO:0004650">
    <property type="term" value="F:polygalacturonase activity"/>
    <property type="evidence" value="ECO:0007669"/>
    <property type="project" value="InterPro"/>
</dbReference>
<evidence type="ECO:0000256" key="13">
    <source>
        <dbReference type="ARBA" id="ARBA00043142"/>
    </source>
</evidence>
<dbReference type="GO" id="GO:0071555">
    <property type="term" value="P:cell wall organization"/>
    <property type="evidence" value="ECO:0007669"/>
    <property type="project" value="UniProtKB-KW"/>
</dbReference>
<evidence type="ECO:0000256" key="15">
    <source>
        <dbReference type="PROSITE-ProRule" id="PRU10052"/>
    </source>
</evidence>
<keyword evidence="7" id="KW-1015">Disulfide bond</keyword>
<evidence type="ECO:0000256" key="1">
    <source>
        <dbReference type="ARBA" id="ARBA00004613"/>
    </source>
</evidence>
<feature type="active site" evidence="15">
    <location>
        <position position="262"/>
    </location>
</feature>